<feature type="transmembrane region" description="Helical" evidence="1">
    <location>
        <begin position="14"/>
        <end position="36"/>
    </location>
</feature>
<keyword evidence="1" id="KW-0472">Membrane</keyword>
<sequence length="146" mass="15792">MWTAARRKRTTRAYVRAGLLTAVLVTVAGLVAMHALSLQGTRSDGEHATLSLPAAHVDHRHSLESADHGAAGHTGHPGGEGHTTMMLCAAFLIAAGALLLSGWWRRTRVWWLARLRDRPLSARSAPFLARLATGPPPEWAHSVIRC</sequence>
<gene>
    <name evidence="2" type="ORF">UG56_026445</name>
</gene>
<keyword evidence="1" id="KW-1133">Transmembrane helix</keyword>
<dbReference type="EMBL" id="JZDQ02000057">
    <property type="protein sequence ID" value="OIJ23720.1"/>
    <property type="molecule type" value="Genomic_DNA"/>
</dbReference>
<keyword evidence="1" id="KW-0812">Transmembrane</keyword>
<dbReference type="AlphaFoldDB" id="A0A1J4MZL8"/>
<evidence type="ECO:0000256" key="1">
    <source>
        <dbReference type="SAM" id="Phobius"/>
    </source>
</evidence>
<dbReference type="Pfam" id="PF19650">
    <property type="entry name" value="DUF6153"/>
    <property type="match status" value="1"/>
</dbReference>
<protein>
    <submittedName>
        <fullName evidence="2">Uncharacterized protein</fullName>
    </submittedName>
</protein>
<accession>A0A1J4MZL8</accession>
<organism evidence="2 3">
    <name type="scientific">Nocardioides luteus</name>
    <dbReference type="NCBI Taxonomy" id="1844"/>
    <lineage>
        <taxon>Bacteria</taxon>
        <taxon>Bacillati</taxon>
        <taxon>Actinomycetota</taxon>
        <taxon>Actinomycetes</taxon>
        <taxon>Propionibacteriales</taxon>
        <taxon>Nocardioidaceae</taxon>
        <taxon>Nocardioides</taxon>
    </lineage>
</organism>
<dbReference type="Proteomes" id="UP000033772">
    <property type="component" value="Unassembled WGS sequence"/>
</dbReference>
<keyword evidence="3" id="KW-1185">Reference proteome</keyword>
<evidence type="ECO:0000313" key="3">
    <source>
        <dbReference type="Proteomes" id="UP000033772"/>
    </source>
</evidence>
<dbReference type="RefSeq" id="WP_045551284.1">
    <property type="nucleotide sequence ID" value="NZ_JZDQ02000057.1"/>
</dbReference>
<evidence type="ECO:0000313" key="2">
    <source>
        <dbReference type="EMBL" id="OIJ23720.1"/>
    </source>
</evidence>
<name>A0A1J4MZL8_9ACTN</name>
<reference evidence="2" key="1">
    <citation type="submission" date="2016-10" db="EMBL/GenBank/DDBJ databases">
        <title>Draft Genome Sequence of Nocardioides luteus Strain BAFB, an Alkane-Degrading Bacterium Isolated from JP-7 Polluted Soil.</title>
        <authorList>
            <person name="Brown L."/>
            <person name="Ruiz O.N."/>
            <person name="Gunasekera T."/>
        </authorList>
    </citation>
    <scope>NUCLEOTIDE SEQUENCE [LARGE SCALE GENOMIC DNA]</scope>
    <source>
        <strain evidence="2">BAFB</strain>
    </source>
</reference>
<dbReference type="STRING" id="1844.UG56_026445"/>
<comment type="caution">
    <text evidence="2">The sequence shown here is derived from an EMBL/GenBank/DDBJ whole genome shotgun (WGS) entry which is preliminary data.</text>
</comment>
<dbReference type="InterPro" id="IPR046151">
    <property type="entry name" value="DUF6153"/>
</dbReference>
<proteinExistence type="predicted"/>
<dbReference type="OrthoDB" id="3788801at2"/>
<feature type="transmembrane region" description="Helical" evidence="1">
    <location>
        <begin position="84"/>
        <end position="104"/>
    </location>
</feature>